<comment type="caution">
    <text evidence="2">The sequence shown here is derived from an EMBL/GenBank/DDBJ whole genome shotgun (WGS) entry which is preliminary data.</text>
</comment>
<keyword evidence="1" id="KW-0812">Transmembrane</keyword>
<dbReference type="EMBL" id="BTSX01000003">
    <property type="protein sequence ID" value="GMS90581.1"/>
    <property type="molecule type" value="Genomic_DNA"/>
</dbReference>
<sequence length="292" mass="33595">FSLLLLLVARATADCQFGHIKPDEKYEPNQCKESDNACVITCVHEISKGDREGSEHNYTAAREDPKLNCTFDKCQRQNGEDKCTLRKCQQKNAGNCQYEMECNCRGHACTAQLSLQYSAAQIGRSILQKEDLALYRYSIYDEMDNIKSPVKYAFRENVTRSVNFNPRILVKRELFKHLLNMTLALSCIYIIIHFLYSPLNKLIDKGMGKKKKGAPKPLRHLSRENGGSVEDKKIEEYLKDENMLFNWYHPQQLFTPLACFPKGFPIDDMVRAAIEEKPVRCNQSKEYLTMAA</sequence>
<dbReference type="Proteomes" id="UP001432027">
    <property type="component" value="Unassembled WGS sequence"/>
</dbReference>
<evidence type="ECO:0000313" key="3">
    <source>
        <dbReference type="Proteomes" id="UP001432027"/>
    </source>
</evidence>
<protein>
    <submittedName>
        <fullName evidence="2">Uncharacterized protein</fullName>
    </submittedName>
</protein>
<feature type="non-terminal residue" evidence="2">
    <location>
        <position position="1"/>
    </location>
</feature>
<proteinExistence type="predicted"/>
<keyword evidence="3" id="KW-1185">Reference proteome</keyword>
<evidence type="ECO:0000313" key="2">
    <source>
        <dbReference type="EMBL" id="GMS90581.1"/>
    </source>
</evidence>
<name>A0AAV5T4R6_9BILA</name>
<dbReference type="AlphaFoldDB" id="A0AAV5T4R6"/>
<accession>A0AAV5T4R6</accession>
<keyword evidence="1" id="KW-0472">Membrane</keyword>
<keyword evidence="1" id="KW-1133">Transmembrane helix</keyword>
<reference evidence="2" key="1">
    <citation type="submission" date="2023-10" db="EMBL/GenBank/DDBJ databases">
        <title>Genome assembly of Pristionchus species.</title>
        <authorList>
            <person name="Yoshida K."/>
            <person name="Sommer R.J."/>
        </authorList>
    </citation>
    <scope>NUCLEOTIDE SEQUENCE</scope>
    <source>
        <strain evidence="2">RS0144</strain>
    </source>
</reference>
<evidence type="ECO:0000256" key="1">
    <source>
        <dbReference type="SAM" id="Phobius"/>
    </source>
</evidence>
<feature type="transmembrane region" description="Helical" evidence="1">
    <location>
        <begin position="178"/>
        <end position="199"/>
    </location>
</feature>
<organism evidence="2 3">
    <name type="scientific">Pristionchus entomophagus</name>
    <dbReference type="NCBI Taxonomy" id="358040"/>
    <lineage>
        <taxon>Eukaryota</taxon>
        <taxon>Metazoa</taxon>
        <taxon>Ecdysozoa</taxon>
        <taxon>Nematoda</taxon>
        <taxon>Chromadorea</taxon>
        <taxon>Rhabditida</taxon>
        <taxon>Rhabditina</taxon>
        <taxon>Diplogasteromorpha</taxon>
        <taxon>Diplogasteroidea</taxon>
        <taxon>Neodiplogasteridae</taxon>
        <taxon>Pristionchus</taxon>
    </lineage>
</organism>
<gene>
    <name evidence="2" type="ORF">PENTCL1PPCAC_12756</name>
</gene>